<accession>A0A160PQY4</accession>
<dbReference type="PANTHER" id="PTHR33204">
    <property type="entry name" value="TRANSCRIPTIONAL REGULATOR, MARR FAMILY"/>
    <property type="match status" value="1"/>
</dbReference>
<dbReference type="InterPro" id="IPR036388">
    <property type="entry name" value="WH-like_DNA-bd_sf"/>
</dbReference>
<evidence type="ECO:0000256" key="3">
    <source>
        <dbReference type="ARBA" id="ARBA00023163"/>
    </source>
</evidence>
<dbReference type="Gene3D" id="1.10.10.10">
    <property type="entry name" value="Winged helix-like DNA-binding domain superfamily/Winged helix DNA-binding domain"/>
    <property type="match status" value="1"/>
</dbReference>
<dbReference type="EMBL" id="AP017369">
    <property type="protein sequence ID" value="BAU96449.1"/>
    <property type="molecule type" value="Genomic_DNA"/>
</dbReference>
<dbReference type="AlphaFoldDB" id="A0A160PQY4"/>
<evidence type="ECO:0000313" key="6">
    <source>
        <dbReference type="Proteomes" id="UP000218244"/>
    </source>
</evidence>
<sequence>MNAEFESANATNVAQIDMAGSNREATVTNIRDAKRKSPQLDSVTPFKKNCPSRNLLDTISDKWAVLILLSLENGPQRNGEIKDQVQGITPKMLTQRLGVLVEDGLVTRTSHAVVPPRVDYQLTDLGASVIEPCRAMYFWAVENIEQVEAYRSA</sequence>
<reference evidence="5 6" key="1">
    <citation type="submission" date="2016-02" db="EMBL/GenBank/DDBJ databases">
        <title>Corynebacterium glutamicum N24 whole genome sequencing project.</title>
        <authorList>
            <person name="Matsutani M."/>
            <person name="Nangtapong N."/>
            <person name="Yakushi T."/>
            <person name="Matsushita K."/>
        </authorList>
    </citation>
    <scope>NUCLEOTIDE SEQUENCE [LARGE SCALE GENOMIC DNA]</scope>
    <source>
        <strain evidence="5 6">N24</strain>
    </source>
</reference>
<dbReference type="PROSITE" id="PS51118">
    <property type="entry name" value="HTH_HXLR"/>
    <property type="match status" value="1"/>
</dbReference>
<dbReference type="Pfam" id="PF01638">
    <property type="entry name" value="HxlR"/>
    <property type="match status" value="1"/>
</dbReference>
<protein>
    <submittedName>
        <fullName evidence="5">HxlR family transcriptional regulator</fullName>
    </submittedName>
</protein>
<evidence type="ECO:0000256" key="2">
    <source>
        <dbReference type="ARBA" id="ARBA00023125"/>
    </source>
</evidence>
<feature type="domain" description="HTH hxlR-type" evidence="4">
    <location>
        <begin position="50"/>
        <end position="148"/>
    </location>
</feature>
<proteinExistence type="predicted"/>
<keyword evidence="2" id="KW-0238">DNA-binding</keyword>
<gene>
    <name evidence="5" type="ORF">N24_2187</name>
</gene>
<dbReference type="PANTHER" id="PTHR33204:SF18">
    <property type="entry name" value="TRANSCRIPTIONAL REGULATORY PROTEIN"/>
    <property type="match status" value="1"/>
</dbReference>
<keyword evidence="3" id="KW-0804">Transcription</keyword>
<dbReference type="Proteomes" id="UP000218244">
    <property type="component" value="Chromosome"/>
</dbReference>
<name>A0A160PQY4_9CORY</name>
<organism evidence="5 6">
    <name type="scientific">Corynebacterium suranareeae</name>
    <dbReference type="NCBI Taxonomy" id="2506452"/>
    <lineage>
        <taxon>Bacteria</taxon>
        <taxon>Bacillati</taxon>
        <taxon>Actinomycetota</taxon>
        <taxon>Actinomycetes</taxon>
        <taxon>Mycobacteriales</taxon>
        <taxon>Corynebacteriaceae</taxon>
        <taxon>Corynebacterium</taxon>
    </lineage>
</organism>
<dbReference type="RefSeq" id="WP_408607595.1">
    <property type="nucleotide sequence ID" value="NZ_AP017369.1"/>
</dbReference>
<dbReference type="InterPro" id="IPR002577">
    <property type="entry name" value="HTH_HxlR"/>
</dbReference>
<dbReference type="SUPFAM" id="SSF46785">
    <property type="entry name" value="Winged helix' DNA-binding domain"/>
    <property type="match status" value="1"/>
</dbReference>
<keyword evidence="1" id="KW-0805">Transcription regulation</keyword>
<dbReference type="InterPro" id="IPR036390">
    <property type="entry name" value="WH_DNA-bd_sf"/>
</dbReference>
<dbReference type="InterPro" id="IPR011991">
    <property type="entry name" value="ArsR-like_HTH"/>
</dbReference>
<dbReference type="CDD" id="cd00090">
    <property type="entry name" value="HTH_ARSR"/>
    <property type="match status" value="1"/>
</dbReference>
<evidence type="ECO:0000256" key="1">
    <source>
        <dbReference type="ARBA" id="ARBA00023015"/>
    </source>
</evidence>
<dbReference type="GO" id="GO:0003677">
    <property type="term" value="F:DNA binding"/>
    <property type="evidence" value="ECO:0007669"/>
    <property type="project" value="UniProtKB-KW"/>
</dbReference>
<evidence type="ECO:0000313" key="5">
    <source>
        <dbReference type="EMBL" id="BAU96449.1"/>
    </source>
</evidence>
<evidence type="ECO:0000259" key="4">
    <source>
        <dbReference type="PROSITE" id="PS51118"/>
    </source>
</evidence>
<dbReference type="KEGG" id="csur:N24_2187"/>
<keyword evidence="6" id="KW-1185">Reference proteome</keyword>